<dbReference type="EMBL" id="JAELUQ010000011">
    <property type="protein sequence ID" value="KAG7405971.1"/>
    <property type="molecule type" value="Genomic_DNA"/>
</dbReference>
<dbReference type="Proteomes" id="UP000694050">
    <property type="component" value="Unassembled WGS sequence"/>
</dbReference>
<protein>
    <submittedName>
        <fullName evidence="1">Uncharacterized protein</fullName>
    </submittedName>
</protein>
<evidence type="ECO:0000313" key="1">
    <source>
        <dbReference type="EMBL" id="KAG7405971.1"/>
    </source>
</evidence>
<organism evidence="1 2">
    <name type="scientific">Fusarium oxysporum f. sp. rapae</name>
    <dbReference type="NCBI Taxonomy" id="485398"/>
    <lineage>
        <taxon>Eukaryota</taxon>
        <taxon>Fungi</taxon>
        <taxon>Dikarya</taxon>
        <taxon>Ascomycota</taxon>
        <taxon>Pezizomycotina</taxon>
        <taxon>Sordariomycetes</taxon>
        <taxon>Hypocreomycetidae</taxon>
        <taxon>Hypocreales</taxon>
        <taxon>Nectriaceae</taxon>
        <taxon>Fusarium</taxon>
        <taxon>Fusarium oxysporum species complex</taxon>
    </lineage>
</organism>
<reference evidence="1" key="1">
    <citation type="submission" date="2021-04" db="EMBL/GenBank/DDBJ databases">
        <title>First draft genome resource for Brassicaceae pathogens Fusarium oxysporum f. sp. raphani and Fusarium oxysporum f. sp. rapae.</title>
        <authorList>
            <person name="Asai S."/>
        </authorList>
    </citation>
    <scope>NUCLEOTIDE SEQUENCE</scope>
    <source>
        <strain evidence="1">Tf1208</strain>
    </source>
</reference>
<name>A0A8J5NJQ1_FUSOX</name>
<proteinExistence type="predicted"/>
<evidence type="ECO:0000313" key="2">
    <source>
        <dbReference type="Proteomes" id="UP000694050"/>
    </source>
</evidence>
<comment type="caution">
    <text evidence="1">The sequence shown here is derived from an EMBL/GenBank/DDBJ whole genome shotgun (WGS) entry which is preliminary data.</text>
</comment>
<accession>A0A8J5NJQ1</accession>
<dbReference type="AlphaFoldDB" id="A0A8J5NJQ1"/>
<gene>
    <name evidence="1" type="ORF">Forpe1208_v013718</name>
</gene>
<sequence>MDFDIKEQDETQENVTLVNNCYANTTWKTRLQPEDSAAYACSHLATSRSTFGEFMASEIQIPLERIADCPQTIVHDLLLDYSPSDRDKILSRLRSIQIRQEIKSSQGPTLRPAFVPLYDEDQVENMLGIPELEQAKSHLPAFISIPTIHWDKPRPQTFPENSHHVKSLLQYHYRFGMHNDTVQKPDFDLDSILDGIRSPCIREM</sequence>